<keyword evidence="5" id="KW-0614">Plasmid</keyword>
<organism evidence="5 6">
    <name type="scientific">Dermacoccus abyssi</name>
    <dbReference type="NCBI Taxonomy" id="322596"/>
    <lineage>
        <taxon>Bacteria</taxon>
        <taxon>Bacillati</taxon>
        <taxon>Actinomycetota</taxon>
        <taxon>Actinomycetes</taxon>
        <taxon>Micrococcales</taxon>
        <taxon>Dermacoccaceae</taxon>
        <taxon>Dermacoccus</taxon>
    </lineage>
</organism>
<dbReference type="SUPFAM" id="SSF53041">
    <property type="entry name" value="Resolvase-like"/>
    <property type="match status" value="1"/>
</dbReference>
<evidence type="ECO:0000256" key="2">
    <source>
        <dbReference type="SAM" id="MobiDB-lite"/>
    </source>
</evidence>
<name>A0ABX5ZE26_9MICO</name>
<gene>
    <name evidence="5" type="ORF">FV141_14450</name>
</gene>
<feature type="domain" description="Resolvase/invertase-type recombinase catalytic" evidence="3">
    <location>
        <begin position="1"/>
        <end position="59"/>
    </location>
</feature>
<evidence type="ECO:0000313" key="6">
    <source>
        <dbReference type="Proteomes" id="UP000323565"/>
    </source>
</evidence>
<evidence type="ECO:0000256" key="1">
    <source>
        <dbReference type="ARBA" id="ARBA00009913"/>
    </source>
</evidence>
<evidence type="ECO:0000259" key="3">
    <source>
        <dbReference type="Pfam" id="PF00239"/>
    </source>
</evidence>
<evidence type="ECO:0000259" key="4">
    <source>
        <dbReference type="Pfam" id="PF02796"/>
    </source>
</evidence>
<dbReference type="InterPro" id="IPR009057">
    <property type="entry name" value="Homeodomain-like_sf"/>
</dbReference>
<dbReference type="Pfam" id="PF02796">
    <property type="entry name" value="HTH_7"/>
    <property type="match status" value="1"/>
</dbReference>
<keyword evidence="6" id="KW-1185">Reference proteome</keyword>
<dbReference type="InterPro" id="IPR036162">
    <property type="entry name" value="Resolvase-like_N_sf"/>
</dbReference>
<geneLocation type="plasmid" evidence="5 6">
    <name>unnamed</name>
</geneLocation>
<feature type="region of interest" description="Disordered" evidence="2">
    <location>
        <begin position="126"/>
        <end position="147"/>
    </location>
</feature>
<dbReference type="InterPro" id="IPR006120">
    <property type="entry name" value="Resolvase_HTH_dom"/>
</dbReference>
<protein>
    <submittedName>
        <fullName evidence="5">Recombinase family protein</fullName>
    </submittedName>
</protein>
<dbReference type="InterPro" id="IPR006119">
    <property type="entry name" value="Resolv_N"/>
</dbReference>
<dbReference type="Gene3D" id="3.40.50.1390">
    <property type="entry name" value="Resolvase, N-terminal catalytic domain"/>
    <property type="match status" value="1"/>
</dbReference>
<accession>A0ABX5ZE26</accession>
<dbReference type="Proteomes" id="UP000323565">
    <property type="component" value="Plasmid unnamed"/>
</dbReference>
<dbReference type="EMBL" id="CP043032">
    <property type="protein sequence ID" value="QEH94820.1"/>
    <property type="molecule type" value="Genomic_DNA"/>
</dbReference>
<comment type="similarity">
    <text evidence="1">Belongs to the site-specific recombinase resolvase family.</text>
</comment>
<proteinExistence type="inferred from homology"/>
<reference evidence="5 6" key="1">
    <citation type="submission" date="2019-08" db="EMBL/GenBank/DDBJ databases">
        <title>Dermacoccus abyssi strain HZAU 226, whole genome Nanopore sequencing project.</title>
        <authorList>
            <person name="Guo A."/>
            <person name="Zhang X."/>
            <person name="Ruan Y."/>
            <person name="Liu W."/>
            <person name="Chen Q."/>
            <person name="Gu L."/>
        </authorList>
    </citation>
    <scope>NUCLEOTIDE SEQUENCE [LARGE SCALE GENOMIC DNA]</scope>
    <source>
        <strain evidence="5 6">HZAU 226</strain>
        <plasmid evidence="5 6">unnamed</plasmid>
    </source>
</reference>
<dbReference type="SUPFAM" id="SSF46689">
    <property type="entry name" value="Homeodomain-like"/>
    <property type="match status" value="1"/>
</dbReference>
<evidence type="ECO:0000313" key="5">
    <source>
        <dbReference type="EMBL" id="QEH94820.1"/>
    </source>
</evidence>
<feature type="domain" description="Resolvase HTH" evidence="4">
    <location>
        <begin position="62"/>
        <end position="103"/>
    </location>
</feature>
<sequence>MEELRKRGVIVECHHPRLDTSDPAGRLVMAVLADLAEWGARCAHRAHGEGLAQARKQGKTVGRPPMLDAQQRANAVTMREAGITRAEVAKIFGVSLATIRRVERSWARSTPGDSTGITRQVGLHFTRPNGRVPQESVGSLCRERSGC</sequence>
<dbReference type="Gene3D" id="1.10.10.60">
    <property type="entry name" value="Homeodomain-like"/>
    <property type="match status" value="1"/>
</dbReference>
<dbReference type="CDD" id="cd00569">
    <property type="entry name" value="HTH_Hin_like"/>
    <property type="match status" value="1"/>
</dbReference>
<dbReference type="Pfam" id="PF00239">
    <property type="entry name" value="Resolvase"/>
    <property type="match status" value="1"/>
</dbReference>